<sequence>MNGIVTFQNIPAITISRKGGFLEETTVVGEKEKEVGSCVLCGPTPSAGGGFILLWPLGLRLHSPRKRLRKPAPKGGSLSPAFQWDKEEFPFDFHFLTMCFSTRTAAARAGAGRSSPGVVRLGPPRVTAAVFEKNWRAGCWIQFGRWCGVEDEDKGVLSPALWSGPSSGPVSRFVVRCRFNAGVADPPVQEYIRFVIQPVYPDRHAVLCRRKRARKKQPSLPRPGKEVSCRFRPASTIFRKLDHIWQKNERGVVLDRPNGPRVTRIMHIRVRV</sequence>
<organism evidence="1 2">
    <name type="scientific">Tenebrio molitor</name>
    <name type="common">Yellow mealworm beetle</name>
    <dbReference type="NCBI Taxonomy" id="7067"/>
    <lineage>
        <taxon>Eukaryota</taxon>
        <taxon>Metazoa</taxon>
        <taxon>Ecdysozoa</taxon>
        <taxon>Arthropoda</taxon>
        <taxon>Hexapoda</taxon>
        <taxon>Insecta</taxon>
        <taxon>Pterygota</taxon>
        <taxon>Neoptera</taxon>
        <taxon>Endopterygota</taxon>
        <taxon>Coleoptera</taxon>
        <taxon>Polyphaga</taxon>
        <taxon>Cucujiformia</taxon>
        <taxon>Tenebrionidae</taxon>
        <taxon>Tenebrio</taxon>
    </lineage>
</organism>
<keyword evidence="2" id="KW-1185">Reference proteome</keyword>
<dbReference type="Proteomes" id="UP000719412">
    <property type="component" value="Unassembled WGS sequence"/>
</dbReference>
<gene>
    <name evidence="1" type="ORF">GEV33_001612</name>
</gene>
<dbReference type="EMBL" id="JABDTM020009141">
    <property type="protein sequence ID" value="KAH0821179.1"/>
    <property type="molecule type" value="Genomic_DNA"/>
</dbReference>
<reference evidence="1" key="2">
    <citation type="submission" date="2021-08" db="EMBL/GenBank/DDBJ databases">
        <authorList>
            <person name="Eriksson T."/>
        </authorList>
    </citation>
    <scope>NUCLEOTIDE SEQUENCE</scope>
    <source>
        <strain evidence="1">Stoneville</strain>
        <tissue evidence="1">Whole head</tissue>
    </source>
</reference>
<accession>A0A8J6HUZ3</accession>
<dbReference type="AlphaFoldDB" id="A0A8J6HUZ3"/>
<evidence type="ECO:0000313" key="1">
    <source>
        <dbReference type="EMBL" id="KAH0821179.1"/>
    </source>
</evidence>
<evidence type="ECO:0000313" key="2">
    <source>
        <dbReference type="Proteomes" id="UP000719412"/>
    </source>
</evidence>
<name>A0A8J6HUZ3_TENMO</name>
<proteinExistence type="predicted"/>
<comment type="caution">
    <text evidence="1">The sequence shown here is derived from an EMBL/GenBank/DDBJ whole genome shotgun (WGS) entry which is preliminary data.</text>
</comment>
<protein>
    <submittedName>
        <fullName evidence="1">Uncharacterized protein</fullName>
    </submittedName>
</protein>
<reference evidence="1" key="1">
    <citation type="journal article" date="2020" name="J Insects Food Feed">
        <title>The yellow mealworm (Tenebrio molitor) genome: a resource for the emerging insects as food and feed industry.</title>
        <authorList>
            <person name="Eriksson T."/>
            <person name="Andere A."/>
            <person name="Kelstrup H."/>
            <person name="Emery V."/>
            <person name="Picard C."/>
        </authorList>
    </citation>
    <scope>NUCLEOTIDE SEQUENCE</scope>
    <source>
        <strain evidence="1">Stoneville</strain>
        <tissue evidence="1">Whole head</tissue>
    </source>
</reference>